<keyword evidence="1" id="KW-0694">RNA-binding</keyword>
<dbReference type="GO" id="GO:0003723">
    <property type="term" value="F:RNA binding"/>
    <property type="evidence" value="ECO:0007669"/>
    <property type="project" value="UniProtKB-KW"/>
</dbReference>
<dbReference type="STRING" id="1818881.A3196_04745"/>
<dbReference type="InterPro" id="IPR035979">
    <property type="entry name" value="RBD_domain_sf"/>
</dbReference>
<dbReference type="InterPro" id="IPR052462">
    <property type="entry name" value="SLIRP/GR-RBP-like"/>
</dbReference>
<evidence type="ECO:0000313" key="5">
    <source>
        <dbReference type="Proteomes" id="UP000094849"/>
    </source>
</evidence>
<dbReference type="EMBL" id="LVJZ01000003">
    <property type="protein sequence ID" value="ODB96130.1"/>
    <property type="molecule type" value="Genomic_DNA"/>
</dbReference>
<dbReference type="PANTHER" id="PTHR48027">
    <property type="entry name" value="HETEROGENEOUS NUCLEAR RIBONUCLEOPROTEIN 87F-RELATED"/>
    <property type="match status" value="1"/>
</dbReference>
<dbReference type="SMART" id="SM00360">
    <property type="entry name" value="RRM"/>
    <property type="match status" value="1"/>
</dbReference>
<dbReference type="OrthoDB" id="9798855at2"/>
<comment type="caution">
    <text evidence="4">The sequence shown here is derived from an EMBL/GenBank/DDBJ whole genome shotgun (WGS) entry which is preliminary data.</text>
</comment>
<name>A0A1E2UN11_9GAMM</name>
<evidence type="ECO:0000256" key="2">
    <source>
        <dbReference type="SAM" id="MobiDB-lite"/>
    </source>
</evidence>
<reference evidence="4 5" key="1">
    <citation type="submission" date="2016-03" db="EMBL/GenBank/DDBJ databases">
        <title>Chemosynthetic sulphur-oxidizing symbionts of marine invertebrate animals are capable of nitrogen fixation.</title>
        <authorList>
            <person name="Petersen J.M."/>
            <person name="Kemper A."/>
            <person name="Gruber-Vodicka H."/>
            <person name="Cardini U."/>
            <person name="Geest Mvander."/>
            <person name="Kleiner M."/>
            <person name="Bulgheresi S."/>
            <person name="Fussmann M."/>
            <person name="Herbold C."/>
            <person name="Seah B.K.B."/>
            <person name="Antony C.Paul."/>
            <person name="Liu D."/>
            <person name="Belitz A."/>
            <person name="Weber M."/>
        </authorList>
    </citation>
    <scope>NUCLEOTIDE SEQUENCE [LARGE SCALE GENOMIC DNA]</scope>
    <source>
        <strain evidence="4">G_D</strain>
    </source>
</reference>
<feature type="region of interest" description="Disordered" evidence="2">
    <location>
        <begin position="63"/>
        <end position="91"/>
    </location>
</feature>
<keyword evidence="5" id="KW-1185">Reference proteome</keyword>
<evidence type="ECO:0000256" key="1">
    <source>
        <dbReference type="ARBA" id="ARBA00022884"/>
    </source>
</evidence>
<proteinExistence type="predicted"/>
<evidence type="ECO:0000313" key="4">
    <source>
        <dbReference type="EMBL" id="ODB96130.1"/>
    </source>
</evidence>
<dbReference type="InterPro" id="IPR012677">
    <property type="entry name" value="Nucleotide-bd_a/b_plait_sf"/>
</dbReference>
<feature type="domain" description="RRM" evidence="3">
    <location>
        <begin position="1"/>
        <end position="79"/>
    </location>
</feature>
<dbReference type="PROSITE" id="PS50102">
    <property type="entry name" value="RRM"/>
    <property type="match status" value="1"/>
</dbReference>
<evidence type="ECO:0000259" key="3">
    <source>
        <dbReference type="PROSITE" id="PS50102"/>
    </source>
</evidence>
<sequence>MNIYVGNLPWSVKDDELRTLFSEFGDVSAANVIMDKFSGRSRGFGFVEMPNTDHAETAIKSLNDKEMGGRSLRVNEAKPREERPQRSHQKH</sequence>
<protein>
    <submittedName>
        <fullName evidence="4">RNA-binding protein</fullName>
    </submittedName>
</protein>
<dbReference type="Proteomes" id="UP000094849">
    <property type="component" value="Unassembled WGS sequence"/>
</dbReference>
<dbReference type="SUPFAM" id="SSF54928">
    <property type="entry name" value="RNA-binding domain, RBD"/>
    <property type="match status" value="1"/>
</dbReference>
<dbReference type="CDD" id="cd21608">
    <property type="entry name" value="RRM2_NsCP33_like"/>
    <property type="match status" value="1"/>
</dbReference>
<accession>A0A1E2UN11</accession>
<dbReference type="Pfam" id="PF00076">
    <property type="entry name" value="RRM_1"/>
    <property type="match status" value="1"/>
</dbReference>
<dbReference type="InterPro" id="IPR000504">
    <property type="entry name" value="RRM_dom"/>
</dbReference>
<dbReference type="InterPro" id="IPR048289">
    <property type="entry name" value="RRM2_NsCP33-like"/>
</dbReference>
<dbReference type="AlphaFoldDB" id="A0A1E2UN11"/>
<gene>
    <name evidence="4" type="ORF">A3196_04745</name>
</gene>
<dbReference type="RefSeq" id="WP_069003108.1">
    <property type="nucleotide sequence ID" value="NZ_LVJW01000006.1"/>
</dbReference>
<dbReference type="Gene3D" id="3.30.70.330">
    <property type="match status" value="1"/>
</dbReference>
<feature type="compositionally biased region" description="Basic and acidic residues" evidence="2">
    <location>
        <begin position="63"/>
        <end position="85"/>
    </location>
</feature>
<organism evidence="4 5">
    <name type="scientific">Candidatus Thiodiazotropha endoloripes</name>
    <dbReference type="NCBI Taxonomy" id="1818881"/>
    <lineage>
        <taxon>Bacteria</taxon>
        <taxon>Pseudomonadati</taxon>
        <taxon>Pseudomonadota</taxon>
        <taxon>Gammaproteobacteria</taxon>
        <taxon>Chromatiales</taxon>
        <taxon>Sedimenticolaceae</taxon>
        <taxon>Candidatus Thiodiazotropha</taxon>
    </lineage>
</organism>